<keyword evidence="5" id="KW-0732">Signal</keyword>
<dbReference type="PANTHER" id="PTHR42852">
    <property type="entry name" value="THIOL:DISULFIDE INTERCHANGE PROTEIN DSBE"/>
    <property type="match status" value="1"/>
</dbReference>
<dbReference type="InterPro" id="IPR013740">
    <property type="entry name" value="Redoxin"/>
</dbReference>
<dbReference type="SUPFAM" id="SSF52833">
    <property type="entry name" value="Thioredoxin-like"/>
    <property type="match status" value="1"/>
</dbReference>
<dbReference type="PROSITE" id="PS51352">
    <property type="entry name" value="THIOREDOXIN_2"/>
    <property type="match status" value="1"/>
</dbReference>
<accession>A0ABY7WQM2</accession>
<organism evidence="7 8">
    <name type="scientific">Sphingobacterium oryzagri</name>
    <dbReference type="NCBI Taxonomy" id="3025669"/>
    <lineage>
        <taxon>Bacteria</taxon>
        <taxon>Pseudomonadati</taxon>
        <taxon>Bacteroidota</taxon>
        <taxon>Sphingobacteriia</taxon>
        <taxon>Sphingobacteriales</taxon>
        <taxon>Sphingobacteriaceae</taxon>
        <taxon>Sphingobacterium</taxon>
    </lineage>
</organism>
<proteinExistence type="predicted"/>
<sequence>MRKTASLMAAMMLCLVAQTIKAQQAKLYIDVKKPMRTEISLFARSTHELLPSRQLAVYSIKDNRVQLDLDLSQLTTFSIMGMSNNNWLYNINLSPGDSLHVLVDDIAGQDRIVVSGIGAENNQAFPDFLHRDHEAFKTDLYPDKLLKFLADEEQSLQSETAAYISKYKPSAAFQAVLQQNLAYAPALWFTDFFGNHKYFLQGVADSEALLQIWNGKKDSLLQTIEMNNEEALSSSFYTNLLHTYVLRRKEQLWPTAKDSTVLAFYYADYPADQRQAIFQSDPENLFIERIINKEFTGAVNEYLYADLLRNIEGSKKTNASAIFDRFAAKYPNSKYLPTFQSMIDEVRKNENRALTANMVFLDSTGTLTNFDEVLGLFKGKTVLVDMWGTWCAPCHQEIEKNSGPLKAHFKDKDLVFLYIANFDEGKQASWKKLISYYNLAGNHILASAALTEDISKKTKLSGYPTYLIIKKDGTYELSNAGYPMQREKLIQQITLDL</sequence>
<evidence type="ECO:0000313" key="8">
    <source>
        <dbReference type="Proteomes" id="UP001221558"/>
    </source>
</evidence>
<dbReference type="RefSeq" id="WP_274269410.1">
    <property type="nucleotide sequence ID" value="NZ_CP117880.1"/>
</dbReference>
<evidence type="ECO:0000313" key="7">
    <source>
        <dbReference type="EMBL" id="WDF70706.1"/>
    </source>
</evidence>
<keyword evidence="3" id="KW-1015">Disulfide bond</keyword>
<reference evidence="7 8" key="1">
    <citation type="submission" date="2023-02" db="EMBL/GenBank/DDBJ databases">
        <title>Genome sequence of Sphingobacterium sp. KACC 22765.</title>
        <authorList>
            <person name="Kim S."/>
            <person name="Heo J."/>
            <person name="Kwon S.-W."/>
        </authorList>
    </citation>
    <scope>NUCLEOTIDE SEQUENCE [LARGE SCALE GENOMIC DNA]</scope>
    <source>
        <strain evidence="7 8">KACC 22765</strain>
    </source>
</reference>
<evidence type="ECO:0000256" key="2">
    <source>
        <dbReference type="ARBA" id="ARBA00022748"/>
    </source>
</evidence>
<keyword evidence="8" id="KW-1185">Reference proteome</keyword>
<dbReference type="InterPro" id="IPR013766">
    <property type="entry name" value="Thioredoxin_domain"/>
</dbReference>
<dbReference type="CDD" id="cd02966">
    <property type="entry name" value="TlpA_like_family"/>
    <property type="match status" value="1"/>
</dbReference>
<dbReference type="InterPro" id="IPR036249">
    <property type="entry name" value="Thioredoxin-like_sf"/>
</dbReference>
<feature type="domain" description="Thioredoxin" evidence="6">
    <location>
        <begin position="324"/>
        <end position="497"/>
    </location>
</feature>
<evidence type="ECO:0000256" key="5">
    <source>
        <dbReference type="SAM" id="SignalP"/>
    </source>
</evidence>
<keyword evidence="4" id="KW-0676">Redox-active center</keyword>
<dbReference type="EMBL" id="CP117880">
    <property type="protein sequence ID" value="WDF70706.1"/>
    <property type="molecule type" value="Genomic_DNA"/>
</dbReference>
<dbReference type="PANTHER" id="PTHR42852:SF6">
    <property type="entry name" value="THIOL:DISULFIDE INTERCHANGE PROTEIN DSBE"/>
    <property type="match status" value="1"/>
</dbReference>
<gene>
    <name evidence="7" type="ORF">PQ465_10100</name>
</gene>
<dbReference type="Proteomes" id="UP001221558">
    <property type="component" value="Chromosome"/>
</dbReference>
<name>A0ABY7WQM2_9SPHI</name>
<feature type="signal peptide" evidence="5">
    <location>
        <begin position="1"/>
        <end position="22"/>
    </location>
</feature>
<feature type="chain" id="PRO_5047234490" evidence="5">
    <location>
        <begin position="23"/>
        <end position="497"/>
    </location>
</feature>
<keyword evidence="2" id="KW-0201">Cytochrome c-type biogenesis</keyword>
<dbReference type="InterPro" id="IPR050553">
    <property type="entry name" value="Thioredoxin_ResA/DsbE_sf"/>
</dbReference>
<evidence type="ECO:0000259" key="6">
    <source>
        <dbReference type="PROSITE" id="PS51352"/>
    </source>
</evidence>
<dbReference type="Pfam" id="PF08534">
    <property type="entry name" value="Redoxin"/>
    <property type="match status" value="1"/>
</dbReference>
<dbReference type="Gene3D" id="3.40.30.10">
    <property type="entry name" value="Glutaredoxin"/>
    <property type="match status" value="1"/>
</dbReference>
<evidence type="ECO:0000256" key="3">
    <source>
        <dbReference type="ARBA" id="ARBA00023157"/>
    </source>
</evidence>
<comment type="subcellular location">
    <subcellularLocation>
        <location evidence="1">Cell envelope</location>
    </subcellularLocation>
</comment>
<evidence type="ECO:0000256" key="1">
    <source>
        <dbReference type="ARBA" id="ARBA00004196"/>
    </source>
</evidence>
<evidence type="ECO:0000256" key="4">
    <source>
        <dbReference type="ARBA" id="ARBA00023284"/>
    </source>
</evidence>
<protein>
    <submittedName>
        <fullName evidence="7">TlpA disulfide reductase family protein</fullName>
    </submittedName>
</protein>